<evidence type="ECO:0000256" key="5">
    <source>
        <dbReference type="ARBA" id="ARBA00022723"/>
    </source>
</evidence>
<dbReference type="Pfam" id="PF00227">
    <property type="entry name" value="Proteasome"/>
    <property type="match status" value="1"/>
</dbReference>
<dbReference type="NCBIfam" id="NF003964">
    <property type="entry name" value="PRK05456.1"/>
    <property type="match status" value="1"/>
</dbReference>
<evidence type="ECO:0000313" key="9">
    <source>
        <dbReference type="EMBL" id="MBU2690300.1"/>
    </source>
</evidence>
<feature type="binding site" evidence="8">
    <location>
        <position position="160"/>
    </location>
    <ligand>
        <name>Na(+)</name>
        <dbReference type="ChEBI" id="CHEBI:29101"/>
    </ligand>
</feature>
<dbReference type="EMBL" id="JAHJDP010000028">
    <property type="protein sequence ID" value="MBU2690300.1"/>
    <property type="molecule type" value="Genomic_DNA"/>
</dbReference>
<dbReference type="Proteomes" id="UP000777784">
    <property type="component" value="Unassembled WGS sequence"/>
</dbReference>
<evidence type="ECO:0000256" key="8">
    <source>
        <dbReference type="HAMAP-Rule" id="MF_00248"/>
    </source>
</evidence>
<accession>A0A948RSY3</accession>
<dbReference type="CDD" id="cd01913">
    <property type="entry name" value="protease_HslV"/>
    <property type="match status" value="1"/>
</dbReference>
<dbReference type="AlphaFoldDB" id="A0A948RSY3"/>
<organism evidence="9 10">
    <name type="scientific">Eiseniibacteriota bacterium</name>
    <dbReference type="NCBI Taxonomy" id="2212470"/>
    <lineage>
        <taxon>Bacteria</taxon>
        <taxon>Candidatus Eiseniibacteriota</taxon>
    </lineage>
</organism>
<reference evidence="9" key="1">
    <citation type="submission" date="2021-05" db="EMBL/GenBank/DDBJ databases">
        <title>Energy efficiency and biological interactions define the core microbiome of deep oligotrophic groundwater.</title>
        <authorList>
            <person name="Mehrshad M."/>
            <person name="Lopez-Fernandez M."/>
            <person name="Bell E."/>
            <person name="Bernier-Latmani R."/>
            <person name="Bertilsson S."/>
            <person name="Dopson M."/>
        </authorList>
    </citation>
    <scope>NUCLEOTIDE SEQUENCE</scope>
    <source>
        <strain evidence="9">Modern_marine.mb.64</strain>
    </source>
</reference>
<dbReference type="HAMAP" id="MF_00248">
    <property type="entry name" value="HslV"/>
    <property type="match status" value="1"/>
</dbReference>
<dbReference type="PANTHER" id="PTHR32194">
    <property type="entry name" value="METALLOPROTEASE TLDD"/>
    <property type="match status" value="1"/>
</dbReference>
<dbReference type="GO" id="GO:0005839">
    <property type="term" value="C:proteasome core complex"/>
    <property type="evidence" value="ECO:0007669"/>
    <property type="project" value="InterPro"/>
</dbReference>
<comment type="similarity">
    <text evidence="2 8">Belongs to the peptidase T1B family. HslV subfamily.</text>
</comment>
<keyword evidence="3 8" id="KW-0963">Cytoplasm</keyword>
<sequence length="175" mass="18717">MIRSTTVLAVVRDGKSAMAGDGQVTAGNTILKATARKVRRLHQGTVLAGFAGSAADGLQLFDRFETALESHQGKLQKAAIEIAKVWRSDRFLRRLQAQLAVADRDHVLLISGTGDVVEPEDGIVAIGSGAPYALAACRALSAHTELPPEKLAVEALRIAAQICIFTNDQIYLEEL</sequence>
<evidence type="ECO:0000256" key="3">
    <source>
        <dbReference type="ARBA" id="ARBA00022490"/>
    </source>
</evidence>
<keyword evidence="8" id="KW-0888">Threonine protease</keyword>
<proteinExistence type="inferred from homology"/>
<evidence type="ECO:0000256" key="7">
    <source>
        <dbReference type="ARBA" id="ARBA00023053"/>
    </source>
</evidence>
<comment type="function">
    <text evidence="8">Protease subunit of a proteasome-like degradation complex believed to be a general protein degrading machinery.</text>
</comment>
<comment type="catalytic activity">
    <reaction evidence="8">
        <text>ATP-dependent cleavage of peptide bonds with broad specificity.</text>
        <dbReference type="EC" id="3.4.25.2"/>
    </reaction>
</comment>
<keyword evidence="4 8" id="KW-0645">Protease</keyword>
<feature type="active site" evidence="8">
    <location>
        <position position="5"/>
    </location>
</feature>
<protein>
    <recommendedName>
        <fullName evidence="8">ATP-dependent protease subunit HslV</fullName>
        <ecNumber evidence="8">3.4.25.2</ecNumber>
    </recommendedName>
</protein>
<comment type="activity regulation">
    <text evidence="8">Allosterically activated by HslU binding.</text>
</comment>
<dbReference type="NCBIfam" id="TIGR03692">
    <property type="entry name" value="ATP_dep_HslV"/>
    <property type="match status" value="1"/>
</dbReference>
<evidence type="ECO:0000313" key="10">
    <source>
        <dbReference type="Proteomes" id="UP000777784"/>
    </source>
</evidence>
<dbReference type="InterPro" id="IPR023333">
    <property type="entry name" value="Proteasome_suB-type"/>
</dbReference>
<gene>
    <name evidence="8 9" type="primary">hslV</name>
    <name evidence="9" type="ORF">KJ970_05170</name>
</gene>
<evidence type="ECO:0000256" key="1">
    <source>
        <dbReference type="ARBA" id="ARBA00004496"/>
    </source>
</evidence>
<dbReference type="PROSITE" id="PS51476">
    <property type="entry name" value="PROTEASOME_BETA_2"/>
    <property type="match status" value="1"/>
</dbReference>
<feature type="binding site" evidence="8">
    <location>
        <position position="166"/>
    </location>
    <ligand>
        <name>Na(+)</name>
        <dbReference type="ChEBI" id="CHEBI:29101"/>
    </ligand>
</feature>
<feature type="binding site" evidence="8">
    <location>
        <position position="163"/>
    </location>
    <ligand>
        <name>Na(+)</name>
        <dbReference type="ChEBI" id="CHEBI:29101"/>
    </ligand>
</feature>
<evidence type="ECO:0000256" key="2">
    <source>
        <dbReference type="ARBA" id="ARBA00006053"/>
    </source>
</evidence>
<keyword evidence="8" id="KW-0021">Allosteric enzyme</keyword>
<keyword evidence="5 8" id="KW-0479">Metal-binding</keyword>
<keyword evidence="7 8" id="KW-0915">Sodium</keyword>
<dbReference type="SUPFAM" id="SSF56235">
    <property type="entry name" value="N-terminal nucleophile aminohydrolases (Ntn hydrolases)"/>
    <property type="match status" value="1"/>
</dbReference>
<dbReference type="EC" id="3.4.25.2" evidence="8"/>
<dbReference type="GO" id="GO:0004298">
    <property type="term" value="F:threonine-type endopeptidase activity"/>
    <property type="evidence" value="ECO:0007669"/>
    <property type="project" value="UniProtKB-KW"/>
</dbReference>
<dbReference type="InterPro" id="IPR001353">
    <property type="entry name" value="Proteasome_sua/b"/>
</dbReference>
<comment type="subcellular location">
    <subcellularLocation>
        <location evidence="1 8">Cytoplasm</location>
    </subcellularLocation>
</comment>
<name>A0A948RSY3_UNCEI</name>
<dbReference type="Gene3D" id="3.60.20.10">
    <property type="entry name" value="Glutamine Phosphoribosylpyrophosphate, subunit 1, domain 1"/>
    <property type="match status" value="1"/>
</dbReference>
<dbReference type="InterPro" id="IPR029055">
    <property type="entry name" value="Ntn_hydrolases_N"/>
</dbReference>
<dbReference type="InterPro" id="IPR022281">
    <property type="entry name" value="ATP-dep_Prtase_HsIV_su"/>
</dbReference>
<dbReference type="GO" id="GO:0046872">
    <property type="term" value="F:metal ion binding"/>
    <property type="evidence" value="ECO:0007669"/>
    <property type="project" value="UniProtKB-KW"/>
</dbReference>
<comment type="caution">
    <text evidence="9">The sequence shown here is derived from an EMBL/GenBank/DDBJ whole genome shotgun (WGS) entry which is preliminary data.</text>
</comment>
<evidence type="ECO:0000256" key="4">
    <source>
        <dbReference type="ARBA" id="ARBA00022670"/>
    </source>
</evidence>
<comment type="subunit">
    <text evidence="8">A double ring-shaped homohexamer of HslV is capped on each side by a ring-shaped HslU homohexamer. The assembly of the HslU/HslV complex is dependent on binding of ATP.</text>
</comment>
<dbReference type="GO" id="GO:0051603">
    <property type="term" value="P:proteolysis involved in protein catabolic process"/>
    <property type="evidence" value="ECO:0007669"/>
    <property type="project" value="InterPro"/>
</dbReference>
<dbReference type="PANTHER" id="PTHR32194:SF0">
    <property type="entry name" value="ATP-DEPENDENT PROTEASE SUBUNIT HSLV"/>
    <property type="match status" value="1"/>
</dbReference>
<evidence type="ECO:0000256" key="6">
    <source>
        <dbReference type="ARBA" id="ARBA00022801"/>
    </source>
</evidence>
<keyword evidence="6 8" id="KW-0378">Hydrolase</keyword>
<dbReference type="GO" id="GO:0009376">
    <property type="term" value="C:HslUV protease complex"/>
    <property type="evidence" value="ECO:0007669"/>
    <property type="project" value="UniProtKB-UniRule"/>
</dbReference>